<dbReference type="AlphaFoldDB" id="A0A542E2M0"/>
<gene>
    <name evidence="14" type="ORF">FB458_2690</name>
</gene>
<evidence type="ECO:0000256" key="5">
    <source>
        <dbReference type="ARBA" id="ARBA00022516"/>
    </source>
</evidence>
<keyword evidence="7 11" id="KW-0319">Glycerol metabolism</keyword>
<dbReference type="EMBL" id="VFMN01000001">
    <property type="protein sequence ID" value="TQJ09578.1"/>
    <property type="molecule type" value="Genomic_DNA"/>
</dbReference>
<comment type="caution">
    <text evidence="14">The sequence shown here is derived from an EMBL/GenBank/DDBJ whole genome shotgun (WGS) entry which is preliminary data.</text>
</comment>
<sequence>MPDRLTSLDASFLYLEEPTTFMHVGSVMVFETPAEGFSLEELSTLVQRRIVGYPRFRQKVREVPGRLANPVWVDDEAFDLSYHVRQSALPRPGGDDQLQEFVARIQSRPLDRRRPLWEVYLIEGLELDRFAVVTKTHHALVDGVHAVDISQLVLDGEPGEPAPVTDAWRPRSEPTDLQLVGDAVVDNLLGPSQALDAVRGGANEVREVGERVLRGVGSLLSTVARGAARPAPVSPLNAEIGAARRFVMVGTDLEDHRRVRARLGQGAYAEDVSINDVVLATIAGAFRTWLLTRGEPVGPGSVVRAMVPVSIDGAGDGSGAGVGHRLTACFVDLPVGEPGASMRLHQVAFAMRQQIEGGQAVGAERLVGLAGFAPPTLHALGARLGSAMSRRLFNVVVTNVPGPQSTLYAGHAPMLSTYPVMPLARGQALAIGLTSYDGGVYYGLNADRNAMPDVEVLGQSIVDSLAELSQKREGAG</sequence>
<keyword evidence="6 11" id="KW-0808">Transferase</keyword>
<evidence type="ECO:0000256" key="10">
    <source>
        <dbReference type="ARBA" id="ARBA00048109"/>
    </source>
</evidence>
<dbReference type="Pfam" id="PF06974">
    <property type="entry name" value="WS_DGAT_C"/>
    <property type="match status" value="1"/>
</dbReference>
<evidence type="ECO:0000313" key="14">
    <source>
        <dbReference type="EMBL" id="TQJ09578.1"/>
    </source>
</evidence>
<comment type="pathway">
    <text evidence="2">Lipid metabolism.</text>
</comment>
<evidence type="ECO:0000256" key="4">
    <source>
        <dbReference type="ARBA" id="ARBA00013244"/>
    </source>
</evidence>
<dbReference type="OrthoDB" id="9810950at2"/>
<proteinExistence type="inferred from homology"/>
<evidence type="ECO:0000256" key="8">
    <source>
        <dbReference type="ARBA" id="ARBA00023098"/>
    </source>
</evidence>
<dbReference type="GO" id="GO:0071731">
    <property type="term" value="P:response to nitric oxide"/>
    <property type="evidence" value="ECO:0007669"/>
    <property type="project" value="TreeGrafter"/>
</dbReference>
<dbReference type="UniPathway" id="UPA00282"/>
<evidence type="ECO:0000256" key="7">
    <source>
        <dbReference type="ARBA" id="ARBA00022798"/>
    </source>
</evidence>
<dbReference type="GO" id="GO:0001666">
    <property type="term" value="P:response to hypoxia"/>
    <property type="evidence" value="ECO:0007669"/>
    <property type="project" value="TreeGrafter"/>
</dbReference>
<dbReference type="SUPFAM" id="SSF52777">
    <property type="entry name" value="CoA-dependent acyltransferases"/>
    <property type="match status" value="1"/>
</dbReference>
<dbReference type="InterPro" id="IPR014292">
    <property type="entry name" value="Acyl_transf_WS/DGAT"/>
</dbReference>
<evidence type="ECO:0000256" key="1">
    <source>
        <dbReference type="ARBA" id="ARBA00004771"/>
    </source>
</evidence>
<evidence type="ECO:0000259" key="13">
    <source>
        <dbReference type="Pfam" id="PF06974"/>
    </source>
</evidence>
<evidence type="ECO:0000256" key="3">
    <source>
        <dbReference type="ARBA" id="ARBA00009587"/>
    </source>
</evidence>
<dbReference type="GO" id="GO:0006071">
    <property type="term" value="P:glycerol metabolic process"/>
    <property type="evidence" value="ECO:0007669"/>
    <property type="project" value="UniProtKB-KW"/>
</dbReference>
<evidence type="ECO:0000256" key="9">
    <source>
        <dbReference type="ARBA" id="ARBA00023315"/>
    </source>
</evidence>
<dbReference type="GO" id="GO:0005886">
    <property type="term" value="C:plasma membrane"/>
    <property type="evidence" value="ECO:0007669"/>
    <property type="project" value="TreeGrafter"/>
</dbReference>
<dbReference type="GO" id="GO:0019432">
    <property type="term" value="P:triglyceride biosynthetic process"/>
    <property type="evidence" value="ECO:0007669"/>
    <property type="project" value="UniProtKB-UniPathway"/>
</dbReference>
<keyword evidence="8 11" id="KW-0443">Lipid metabolism</keyword>
<evidence type="ECO:0000259" key="12">
    <source>
        <dbReference type="Pfam" id="PF03007"/>
    </source>
</evidence>
<dbReference type="InterPro" id="IPR004255">
    <property type="entry name" value="O-acyltransferase_WSD1_N"/>
</dbReference>
<organism evidence="14 15">
    <name type="scientific">Lapillicoccus jejuensis</name>
    <dbReference type="NCBI Taxonomy" id="402171"/>
    <lineage>
        <taxon>Bacteria</taxon>
        <taxon>Bacillati</taxon>
        <taxon>Actinomycetota</taxon>
        <taxon>Actinomycetes</taxon>
        <taxon>Micrococcales</taxon>
        <taxon>Intrasporangiaceae</taxon>
        <taxon>Lapillicoccus</taxon>
    </lineage>
</organism>
<dbReference type="GO" id="GO:0004144">
    <property type="term" value="F:diacylglycerol O-acyltransferase activity"/>
    <property type="evidence" value="ECO:0007669"/>
    <property type="project" value="UniProtKB-EC"/>
</dbReference>
<evidence type="ECO:0000256" key="6">
    <source>
        <dbReference type="ARBA" id="ARBA00022679"/>
    </source>
</evidence>
<dbReference type="Pfam" id="PF03007">
    <property type="entry name" value="WS_DGAT_cat"/>
    <property type="match status" value="1"/>
</dbReference>
<protein>
    <recommendedName>
        <fullName evidence="4 11">Diacylglycerol O-acyltransferase</fullName>
        <ecNumber evidence="4 11">2.3.1.20</ecNumber>
    </recommendedName>
</protein>
<dbReference type="EC" id="2.3.1.20" evidence="4 11"/>
<dbReference type="NCBIfam" id="TIGR02946">
    <property type="entry name" value="acyl_WS_DGAT"/>
    <property type="match status" value="1"/>
</dbReference>
<dbReference type="Proteomes" id="UP000317893">
    <property type="component" value="Unassembled WGS sequence"/>
</dbReference>
<comment type="catalytic activity">
    <reaction evidence="10 11">
        <text>an acyl-CoA + a 1,2-diacyl-sn-glycerol = a triacyl-sn-glycerol + CoA</text>
        <dbReference type="Rhea" id="RHEA:10868"/>
        <dbReference type="ChEBI" id="CHEBI:17815"/>
        <dbReference type="ChEBI" id="CHEBI:57287"/>
        <dbReference type="ChEBI" id="CHEBI:58342"/>
        <dbReference type="ChEBI" id="CHEBI:64615"/>
        <dbReference type="EC" id="2.3.1.20"/>
    </reaction>
</comment>
<name>A0A542E2M0_9MICO</name>
<reference evidence="14 15" key="1">
    <citation type="submission" date="2019-06" db="EMBL/GenBank/DDBJ databases">
        <title>Sequencing the genomes of 1000 actinobacteria strains.</title>
        <authorList>
            <person name="Klenk H.-P."/>
        </authorList>
    </citation>
    <scope>NUCLEOTIDE SEQUENCE [LARGE SCALE GENOMIC DNA]</scope>
    <source>
        <strain evidence="14 15">DSM 18607</strain>
    </source>
</reference>
<keyword evidence="9 11" id="KW-0012">Acyltransferase</keyword>
<keyword evidence="5 11" id="KW-0444">Lipid biosynthesis</keyword>
<evidence type="ECO:0000256" key="11">
    <source>
        <dbReference type="RuleBase" id="RU361241"/>
    </source>
</evidence>
<feature type="domain" description="O-acyltransferase WSD1 C-terminal" evidence="13">
    <location>
        <begin position="323"/>
        <end position="468"/>
    </location>
</feature>
<comment type="pathway">
    <text evidence="1 11">Glycerolipid metabolism; triacylglycerol biosynthesis.</text>
</comment>
<accession>A0A542E2M0</accession>
<dbReference type="RefSeq" id="WP_141848923.1">
    <property type="nucleotide sequence ID" value="NZ_BAAAPR010000009.1"/>
</dbReference>
<dbReference type="InterPro" id="IPR009721">
    <property type="entry name" value="O-acyltransferase_WSD1_C"/>
</dbReference>
<evidence type="ECO:0000256" key="2">
    <source>
        <dbReference type="ARBA" id="ARBA00005189"/>
    </source>
</evidence>
<dbReference type="PANTHER" id="PTHR31650">
    <property type="entry name" value="O-ACYLTRANSFERASE (WSD1-LIKE) FAMILY PROTEIN"/>
    <property type="match status" value="1"/>
</dbReference>
<comment type="similarity">
    <text evidence="3 11">Belongs to the long-chain O-acyltransferase family.</text>
</comment>
<feature type="domain" description="O-acyltransferase WSD1-like N-terminal" evidence="12">
    <location>
        <begin position="5"/>
        <end position="278"/>
    </location>
</feature>
<dbReference type="GO" id="GO:0051701">
    <property type="term" value="P:biological process involved in interaction with host"/>
    <property type="evidence" value="ECO:0007669"/>
    <property type="project" value="TreeGrafter"/>
</dbReference>
<keyword evidence="15" id="KW-1185">Reference proteome</keyword>
<dbReference type="InterPro" id="IPR045034">
    <property type="entry name" value="O-acyltransferase_WSD1-like"/>
</dbReference>
<evidence type="ECO:0000313" key="15">
    <source>
        <dbReference type="Proteomes" id="UP000317893"/>
    </source>
</evidence>
<dbReference type="PANTHER" id="PTHR31650:SF1">
    <property type="entry name" value="WAX ESTER SYNTHASE_DIACYLGLYCEROL ACYLTRANSFERASE 4-RELATED"/>
    <property type="match status" value="1"/>
</dbReference>